<keyword evidence="4" id="KW-1185">Reference proteome</keyword>
<comment type="caution">
    <text evidence="3">The sequence shown here is derived from an EMBL/GenBank/DDBJ whole genome shotgun (WGS) entry which is preliminary data.</text>
</comment>
<name>A0A5B1BN32_MYCSI</name>
<dbReference type="Proteomes" id="UP000324701">
    <property type="component" value="Unassembled WGS sequence"/>
</dbReference>
<feature type="domain" description="PE" evidence="2">
    <location>
        <begin position="6"/>
        <end position="92"/>
    </location>
</feature>
<dbReference type="AlphaFoldDB" id="A0A5B1BN32"/>
<organism evidence="3 4">
    <name type="scientific">Mycobacterium simiae</name>
    <name type="common">Mycobacterium habana</name>
    <dbReference type="NCBI Taxonomy" id="1784"/>
    <lineage>
        <taxon>Bacteria</taxon>
        <taxon>Bacillati</taxon>
        <taxon>Actinomycetota</taxon>
        <taxon>Actinomycetes</taxon>
        <taxon>Mycobacteriales</taxon>
        <taxon>Mycobacteriaceae</taxon>
        <taxon>Mycobacterium</taxon>
        <taxon>Mycobacterium simiae complex</taxon>
    </lineage>
</organism>
<feature type="coiled-coil region" evidence="1">
    <location>
        <begin position="51"/>
        <end position="78"/>
    </location>
</feature>
<gene>
    <name evidence="3" type="ORF">F0Q45_16410</name>
</gene>
<dbReference type="Pfam" id="PF00934">
    <property type="entry name" value="PE"/>
    <property type="match status" value="1"/>
</dbReference>
<keyword evidence="1" id="KW-0175">Coiled coil</keyword>
<proteinExistence type="predicted"/>
<protein>
    <submittedName>
        <fullName evidence="3">PE family protein</fullName>
    </submittedName>
</protein>
<evidence type="ECO:0000313" key="4">
    <source>
        <dbReference type="Proteomes" id="UP000324701"/>
    </source>
</evidence>
<dbReference type="InterPro" id="IPR000084">
    <property type="entry name" value="PE-PGRS_N"/>
</dbReference>
<evidence type="ECO:0000256" key="1">
    <source>
        <dbReference type="SAM" id="Coils"/>
    </source>
</evidence>
<evidence type="ECO:0000313" key="3">
    <source>
        <dbReference type="EMBL" id="KAA1249205.1"/>
    </source>
</evidence>
<dbReference type="EMBL" id="VTZN01000104">
    <property type="protein sequence ID" value="KAA1249205.1"/>
    <property type="molecule type" value="Genomic_DNA"/>
</dbReference>
<accession>A0A5B1BN32</accession>
<evidence type="ECO:0000259" key="2">
    <source>
        <dbReference type="Pfam" id="PF00934"/>
    </source>
</evidence>
<reference evidence="3 4" key="1">
    <citation type="submission" date="2019-09" db="EMBL/GenBank/DDBJ databases">
        <title>Report of infection by Mycobacterium simiae a patient suffering from pulmonary tuberculosis.</title>
        <authorList>
            <person name="Mohanty P.S."/>
            <person name="Bansal A.K."/>
            <person name="Singh H."/>
            <person name="Sharma S."/>
            <person name="Patil S.A."/>
            <person name="Upadhaya P."/>
            <person name="Singh P.K."/>
            <person name="Kumar D."/>
            <person name="Kumar S."/>
            <person name="Singh R.K."/>
            <person name="Chaudhary B."/>
        </authorList>
    </citation>
    <scope>NUCLEOTIDE SEQUENCE [LARGE SCALE GENOMIC DNA]</scope>
    <source>
        <strain evidence="3 4">JAL-560-SIM</strain>
    </source>
</reference>
<sequence>MQPMSIDPAAADVGRQVADNAFQGLAAGAIAATSLMSLVPAGAEEVSAQAVAAFTAEAAQLLALNQAAQEELQQAGKAFSEIARMYSDMDGAAADSFFGVGSPPSIR</sequence>
<dbReference type="RefSeq" id="WP_149654946.1">
    <property type="nucleotide sequence ID" value="NZ_VTZN01000104.1"/>
</dbReference>
<dbReference type="Gene3D" id="1.10.287.850">
    <property type="entry name" value="HP0062-like domain"/>
    <property type="match status" value="1"/>
</dbReference>
<dbReference type="OrthoDB" id="4753420at2"/>